<sequence>MLAPLVLPFQVSVTAFTVLWCVGALTLRKPRRIAWLSLAAVLLFIPSCAGVMVIVDLQRYGRFDYATASEIPDDGYIELPATATDITLYRNGAGHWAKFAIDLSSLRSWINERRSLRPDLNRHHDDDEWLAMASEHQRPDRLKLNQQIFGDRFPETGWTYDPSMLQVQVSRSDRGGGYTVWHVPSTGETYISAGYW</sequence>
<accession>A0ABX5Y3B1</accession>
<keyword evidence="1" id="KW-1133">Transmembrane helix</keyword>
<dbReference type="Proteomes" id="UP000318081">
    <property type="component" value="Chromosome"/>
</dbReference>
<gene>
    <name evidence="2" type="ORF">TBK1r_78120</name>
</gene>
<name>A0ABX5Y3B1_9BACT</name>
<reference evidence="2 3" key="1">
    <citation type="submission" date="2019-02" db="EMBL/GenBank/DDBJ databases">
        <title>Deep-cultivation of Planctomycetes and their phenomic and genomic characterization uncovers novel biology.</title>
        <authorList>
            <person name="Wiegand S."/>
            <person name="Jogler M."/>
            <person name="Boedeker C."/>
            <person name="Pinto D."/>
            <person name="Vollmers J."/>
            <person name="Rivas-Marin E."/>
            <person name="Kohn T."/>
            <person name="Peeters S.H."/>
            <person name="Heuer A."/>
            <person name="Rast P."/>
            <person name="Oberbeckmann S."/>
            <person name="Bunk B."/>
            <person name="Jeske O."/>
            <person name="Meyerdierks A."/>
            <person name="Storesund J.E."/>
            <person name="Kallscheuer N."/>
            <person name="Luecker S."/>
            <person name="Lage O.M."/>
            <person name="Pohl T."/>
            <person name="Merkel B.J."/>
            <person name="Hornburger P."/>
            <person name="Mueller R.-W."/>
            <person name="Bruemmer F."/>
            <person name="Labrenz M."/>
            <person name="Spormann A.M."/>
            <person name="Op den Camp H."/>
            <person name="Overmann J."/>
            <person name="Amann R."/>
            <person name="Jetten M.S.M."/>
            <person name="Mascher T."/>
            <person name="Medema M.H."/>
            <person name="Devos D.P."/>
            <person name="Kaster A.-K."/>
            <person name="Ovreas L."/>
            <person name="Rohde M."/>
            <person name="Galperin M.Y."/>
            <person name="Jogler C."/>
        </authorList>
    </citation>
    <scope>NUCLEOTIDE SEQUENCE [LARGE SCALE GENOMIC DNA]</scope>
    <source>
        <strain evidence="2 3">TBK1r</strain>
    </source>
</reference>
<protein>
    <submittedName>
        <fullName evidence="2">Uncharacterized protein</fullName>
    </submittedName>
</protein>
<proteinExistence type="predicted"/>
<dbReference type="EMBL" id="CP036432">
    <property type="protein sequence ID" value="QDV88777.1"/>
    <property type="molecule type" value="Genomic_DNA"/>
</dbReference>
<feature type="transmembrane region" description="Helical" evidence="1">
    <location>
        <begin position="34"/>
        <end position="55"/>
    </location>
</feature>
<organism evidence="2 3">
    <name type="scientific">Stieleria magnilauensis</name>
    <dbReference type="NCBI Taxonomy" id="2527963"/>
    <lineage>
        <taxon>Bacteria</taxon>
        <taxon>Pseudomonadati</taxon>
        <taxon>Planctomycetota</taxon>
        <taxon>Planctomycetia</taxon>
        <taxon>Pirellulales</taxon>
        <taxon>Pirellulaceae</taxon>
        <taxon>Stieleria</taxon>
    </lineage>
</organism>
<keyword evidence="1" id="KW-0812">Transmembrane</keyword>
<feature type="transmembrane region" description="Helical" evidence="1">
    <location>
        <begin position="6"/>
        <end position="27"/>
    </location>
</feature>
<evidence type="ECO:0000256" key="1">
    <source>
        <dbReference type="SAM" id="Phobius"/>
    </source>
</evidence>
<keyword evidence="1" id="KW-0472">Membrane</keyword>
<evidence type="ECO:0000313" key="3">
    <source>
        <dbReference type="Proteomes" id="UP000318081"/>
    </source>
</evidence>
<keyword evidence="3" id="KW-1185">Reference proteome</keyword>
<evidence type="ECO:0000313" key="2">
    <source>
        <dbReference type="EMBL" id="QDV88777.1"/>
    </source>
</evidence>